<reference evidence="7 8" key="1">
    <citation type="submission" date="2017-09" db="EMBL/GenBank/DDBJ databases">
        <title>Depth-based differentiation of microbial function through sediment-hosted aquifers and enrichment of novel symbionts in the deep terrestrial subsurface.</title>
        <authorList>
            <person name="Probst A.J."/>
            <person name="Ladd B."/>
            <person name="Jarett J.K."/>
            <person name="Geller-Mcgrath D.E."/>
            <person name="Sieber C.M."/>
            <person name="Emerson J.B."/>
            <person name="Anantharaman K."/>
            <person name="Thomas B.C."/>
            <person name="Malmstrom R."/>
            <person name="Stieglmeier M."/>
            <person name="Klingl A."/>
            <person name="Woyke T."/>
            <person name="Ryan C.M."/>
            <person name="Banfield J.F."/>
        </authorList>
    </citation>
    <scope>NUCLEOTIDE SEQUENCE [LARGE SCALE GENOMIC DNA]</scope>
    <source>
        <strain evidence="7">CG11_big_fil_rev_8_21_14_0_20_45_26</strain>
    </source>
</reference>
<keyword evidence="2" id="KW-1003">Cell membrane</keyword>
<dbReference type="GO" id="GO:0043190">
    <property type="term" value="C:ATP-binding cassette (ABC) transporter complex"/>
    <property type="evidence" value="ECO:0007669"/>
    <property type="project" value="TreeGrafter"/>
</dbReference>
<dbReference type="PANTHER" id="PTHR33529">
    <property type="entry name" value="SLR0882 PROTEIN-RELATED"/>
    <property type="match status" value="1"/>
</dbReference>
<comment type="caution">
    <text evidence="7">The sequence shown here is derived from an EMBL/GenBank/DDBJ whole genome shotgun (WGS) entry which is preliminary data.</text>
</comment>
<feature type="transmembrane region" description="Helical" evidence="6">
    <location>
        <begin position="12"/>
        <end position="33"/>
    </location>
</feature>
<dbReference type="PANTHER" id="PTHR33529:SF8">
    <property type="entry name" value="PERMEASE, YJGP_YJGQ FAMILY"/>
    <property type="match status" value="1"/>
</dbReference>
<dbReference type="InterPro" id="IPR005495">
    <property type="entry name" value="LptG/LptF_permease"/>
</dbReference>
<evidence type="ECO:0000256" key="6">
    <source>
        <dbReference type="SAM" id="Phobius"/>
    </source>
</evidence>
<dbReference type="Pfam" id="PF03739">
    <property type="entry name" value="LptF_LptG"/>
    <property type="match status" value="1"/>
</dbReference>
<name>A0A2H0LMN7_9BACT</name>
<feature type="transmembrane region" description="Helical" evidence="6">
    <location>
        <begin position="53"/>
        <end position="78"/>
    </location>
</feature>
<evidence type="ECO:0000256" key="5">
    <source>
        <dbReference type="ARBA" id="ARBA00023136"/>
    </source>
</evidence>
<protein>
    <recommendedName>
        <fullName evidence="9">LPS export ABC transporter permease LptG</fullName>
    </recommendedName>
</protein>
<keyword evidence="3 6" id="KW-0812">Transmembrane</keyword>
<evidence type="ECO:0000256" key="4">
    <source>
        <dbReference type="ARBA" id="ARBA00022989"/>
    </source>
</evidence>
<keyword evidence="4 6" id="KW-1133">Transmembrane helix</keyword>
<organism evidence="7 8">
    <name type="scientific">Candidatus Abzuiibacterium crystallinum</name>
    <dbReference type="NCBI Taxonomy" id="1974748"/>
    <lineage>
        <taxon>Bacteria</taxon>
        <taxon>Pseudomonadati</taxon>
        <taxon>Candidatus Omnitrophota</taxon>
        <taxon>Candidatus Abzuiibacterium</taxon>
    </lineage>
</organism>
<dbReference type="Proteomes" id="UP000230859">
    <property type="component" value="Unassembled WGS sequence"/>
</dbReference>
<evidence type="ECO:0000256" key="1">
    <source>
        <dbReference type="ARBA" id="ARBA00004651"/>
    </source>
</evidence>
<feature type="transmembrane region" description="Helical" evidence="6">
    <location>
        <begin position="338"/>
        <end position="359"/>
    </location>
</feature>
<dbReference type="EMBL" id="PCVY01000063">
    <property type="protein sequence ID" value="PIQ85702.1"/>
    <property type="molecule type" value="Genomic_DNA"/>
</dbReference>
<gene>
    <name evidence="7" type="ORF">COV74_07720</name>
</gene>
<feature type="transmembrane region" description="Helical" evidence="6">
    <location>
        <begin position="99"/>
        <end position="117"/>
    </location>
</feature>
<sequence length="364" mass="42250">MKILDRYLIKYFLIPTLFCAVMLIFLVLVADVFDNLDEFLRNQVTVRQALRYYLNLTPFVFVQVIQWATLLGTLYLLVQLNVHNELTAMKVSGLEIAMIVRPLVFVGFLMAIFTFLVRDQLVPPTYKQAMRIQAERIEKKQKKEDRKVYMDITYYGSGNRLYYAKTFNVADDEMRDFIILWLDQNKTTRKKVMARTAHWNGSLWILKQVNEFEMSSTGQMVAQPNSYDQKIYPEITETPEDFYRAAADTNYISYKDLKQYVNRLKENGLILSSELVDLQERLASPWHSLIIMFICIPLLAKTATRKSIASSILACLGIVFMFHVSTAVLMALGKSGKVYPFVSTWANNFLFGFIALFFLDRADH</sequence>
<feature type="transmembrane region" description="Helical" evidence="6">
    <location>
        <begin position="312"/>
        <end position="332"/>
    </location>
</feature>
<proteinExistence type="predicted"/>
<evidence type="ECO:0000256" key="2">
    <source>
        <dbReference type="ARBA" id="ARBA00022475"/>
    </source>
</evidence>
<evidence type="ECO:0008006" key="9">
    <source>
        <dbReference type="Google" id="ProtNLM"/>
    </source>
</evidence>
<keyword evidence="5 6" id="KW-0472">Membrane</keyword>
<feature type="transmembrane region" description="Helical" evidence="6">
    <location>
        <begin position="282"/>
        <end position="300"/>
    </location>
</feature>
<dbReference type="GO" id="GO:0015920">
    <property type="term" value="P:lipopolysaccharide transport"/>
    <property type="evidence" value="ECO:0007669"/>
    <property type="project" value="TreeGrafter"/>
</dbReference>
<evidence type="ECO:0000313" key="8">
    <source>
        <dbReference type="Proteomes" id="UP000230859"/>
    </source>
</evidence>
<evidence type="ECO:0000313" key="7">
    <source>
        <dbReference type="EMBL" id="PIQ85702.1"/>
    </source>
</evidence>
<dbReference type="AlphaFoldDB" id="A0A2H0LMN7"/>
<accession>A0A2H0LMN7</accession>
<evidence type="ECO:0000256" key="3">
    <source>
        <dbReference type="ARBA" id="ARBA00022692"/>
    </source>
</evidence>
<comment type="subcellular location">
    <subcellularLocation>
        <location evidence="1">Cell membrane</location>
        <topology evidence="1">Multi-pass membrane protein</topology>
    </subcellularLocation>
</comment>